<keyword evidence="2" id="KW-0862">Zinc</keyword>
<keyword evidence="1" id="KW-0479">Metal-binding</keyword>
<evidence type="ECO:0000259" key="3">
    <source>
        <dbReference type="PROSITE" id="PS50081"/>
    </source>
</evidence>
<dbReference type="InterPro" id="IPR002219">
    <property type="entry name" value="PKC_DAG/PE"/>
</dbReference>
<dbReference type="Gene3D" id="3.30.60.20">
    <property type="match status" value="1"/>
</dbReference>
<dbReference type="AlphaFoldDB" id="A0AAR2JLU0"/>
<keyword evidence="5" id="KW-1185">Reference proteome</keyword>
<dbReference type="Proteomes" id="UP001501920">
    <property type="component" value="Chromosome 5"/>
</dbReference>
<dbReference type="GO" id="GO:0046872">
    <property type="term" value="F:metal ion binding"/>
    <property type="evidence" value="ECO:0007669"/>
    <property type="project" value="UniProtKB-KW"/>
</dbReference>
<feature type="domain" description="Phorbol-ester/DAG-type" evidence="3">
    <location>
        <begin position="13"/>
        <end position="68"/>
    </location>
</feature>
<dbReference type="GeneTree" id="ENSGT01030000234517"/>
<protein>
    <recommendedName>
        <fullName evidence="3">Phorbol-ester/DAG-type domain-containing protein</fullName>
    </recommendedName>
</protein>
<name>A0AAR2JLU0_PYGNA</name>
<organism evidence="4 5">
    <name type="scientific">Pygocentrus nattereri</name>
    <name type="common">Red-bellied piranha</name>
    <dbReference type="NCBI Taxonomy" id="42514"/>
    <lineage>
        <taxon>Eukaryota</taxon>
        <taxon>Metazoa</taxon>
        <taxon>Chordata</taxon>
        <taxon>Craniata</taxon>
        <taxon>Vertebrata</taxon>
        <taxon>Euteleostomi</taxon>
        <taxon>Actinopterygii</taxon>
        <taxon>Neopterygii</taxon>
        <taxon>Teleostei</taxon>
        <taxon>Ostariophysi</taxon>
        <taxon>Characiformes</taxon>
        <taxon>Characoidei</taxon>
        <taxon>Pygocentrus</taxon>
    </lineage>
</organism>
<dbReference type="InterPro" id="IPR046349">
    <property type="entry name" value="C1-like_sf"/>
</dbReference>
<dbReference type="SMART" id="SM00109">
    <property type="entry name" value="C1"/>
    <property type="match status" value="1"/>
</dbReference>
<reference evidence="4" key="2">
    <citation type="submission" date="2025-08" db="UniProtKB">
        <authorList>
            <consortium name="Ensembl"/>
        </authorList>
    </citation>
    <scope>IDENTIFICATION</scope>
</reference>
<reference evidence="4 5" key="1">
    <citation type="submission" date="2020-10" db="EMBL/GenBank/DDBJ databases">
        <title>Pygocentrus nattereri (red-bellied piranha) genome, fPygNat1, primary haplotype.</title>
        <authorList>
            <person name="Myers G."/>
            <person name="Meyer A."/>
            <person name="Karagic N."/>
            <person name="Pippel M."/>
            <person name="Winkler S."/>
            <person name="Tracey A."/>
            <person name="Wood J."/>
            <person name="Formenti G."/>
            <person name="Howe K."/>
            <person name="Fedrigo O."/>
            <person name="Jarvis E.D."/>
        </authorList>
    </citation>
    <scope>NUCLEOTIDE SEQUENCE [LARGE SCALE GENOMIC DNA]</scope>
</reference>
<dbReference type="Ensembl" id="ENSPNAT00000069846.1">
    <property type="protein sequence ID" value="ENSPNAP00000050821.1"/>
    <property type="gene ID" value="ENSPNAG00000031098.1"/>
</dbReference>
<dbReference type="PROSITE" id="PS50081">
    <property type="entry name" value="ZF_DAG_PE_2"/>
    <property type="match status" value="1"/>
</dbReference>
<proteinExistence type="predicted"/>
<accession>A0AAR2JLU0</accession>
<evidence type="ECO:0000313" key="5">
    <source>
        <dbReference type="Proteomes" id="UP001501920"/>
    </source>
</evidence>
<evidence type="ECO:0000256" key="1">
    <source>
        <dbReference type="ARBA" id="ARBA00022723"/>
    </source>
</evidence>
<dbReference type="SUPFAM" id="SSF57889">
    <property type="entry name" value="Cysteine-rich domain"/>
    <property type="match status" value="1"/>
</dbReference>
<sequence>EPPVQEKFIYHKGHEFMPTLYHFPTNCEACTKPLWNMFKPPLALECLRCQIKCHKDHMDRKEEVLRPCLNRSMSLLALYEASIQEFHTRHLLKKAISRNGTRVTSAPVHFPNLHAVGTATLMVHW</sequence>
<evidence type="ECO:0000256" key="2">
    <source>
        <dbReference type="ARBA" id="ARBA00022833"/>
    </source>
</evidence>
<reference evidence="4" key="3">
    <citation type="submission" date="2025-09" db="UniProtKB">
        <authorList>
            <consortium name="Ensembl"/>
        </authorList>
    </citation>
    <scope>IDENTIFICATION</scope>
</reference>
<evidence type="ECO:0000313" key="4">
    <source>
        <dbReference type="Ensembl" id="ENSPNAP00000050821.1"/>
    </source>
</evidence>
<dbReference type="FunFam" id="3.30.60.20:FF:000036">
    <property type="entry name" value="Rho-associated protein kinase 1"/>
    <property type="match status" value="1"/>
</dbReference>
<dbReference type="Pfam" id="PF00130">
    <property type="entry name" value="C1_1"/>
    <property type="match status" value="1"/>
</dbReference>